<dbReference type="EMBL" id="AP023092">
    <property type="protein sequence ID" value="BCE30105.1"/>
    <property type="molecule type" value="Genomic_DNA"/>
</dbReference>
<reference evidence="5" key="2">
    <citation type="submission" date="2020-05" db="EMBL/GenBank/DDBJ databases">
        <title>Complete genome sequence of Bradyrhizobium diazoefficiens XF10 isolated from soybean nodule.</title>
        <authorList>
            <person name="Noda R."/>
            <person name="Kakizaki K."/>
            <person name="Minamisawa K."/>
        </authorList>
    </citation>
    <scope>NUCLEOTIDE SEQUENCE</scope>
    <source>
        <strain evidence="5">XF10</strain>
    </source>
</reference>
<dbReference type="EMBL" id="AP023093">
    <property type="protein sequence ID" value="BCE38848.1"/>
    <property type="molecule type" value="Genomic_DNA"/>
</dbReference>
<dbReference type="GeneID" id="46496171"/>
<reference evidence="1" key="1">
    <citation type="submission" date="2020-05" db="EMBL/GenBank/DDBJ databases">
        <title>Complete genome sequence of Bradyrhizobium diazoefficiens XF1 isolated from soybean nodule.</title>
        <authorList>
            <person name="Noda R."/>
            <person name="Kakizaki K."/>
            <person name="Minamisawa K."/>
        </authorList>
    </citation>
    <scope>NUCLEOTIDE SEQUENCE</scope>
    <source>
        <strain evidence="1">XF1</strain>
    </source>
</reference>
<dbReference type="EMBL" id="AP023097">
    <property type="protein sequence ID" value="BCE73715.1"/>
    <property type="molecule type" value="Genomic_DNA"/>
</dbReference>
<evidence type="ECO:0000313" key="4">
    <source>
        <dbReference type="EMBL" id="BCE73715.1"/>
    </source>
</evidence>
<evidence type="ECO:0000313" key="1">
    <source>
        <dbReference type="EMBL" id="BCE21290.1"/>
    </source>
</evidence>
<protein>
    <submittedName>
        <fullName evidence="3">Uncharacterized protein</fullName>
    </submittedName>
</protein>
<reference evidence="4" key="5">
    <citation type="submission" date="2020-05" db="EMBL/GenBank/DDBJ databases">
        <title>Complete genome sequence of Bradyrhizobium diazoefficiens XF8 isolated from soybean nodule.</title>
        <authorList>
            <person name="Noda R."/>
            <person name="Kakizaki K."/>
            <person name="Minamisawa K."/>
        </authorList>
    </citation>
    <scope>NUCLEOTIDE SEQUENCE</scope>
    <source>
        <strain evidence="4">XF8</strain>
    </source>
</reference>
<organism evidence="3">
    <name type="scientific">Bradyrhizobium diazoefficiens</name>
    <dbReference type="NCBI Taxonomy" id="1355477"/>
    <lineage>
        <taxon>Bacteria</taxon>
        <taxon>Pseudomonadati</taxon>
        <taxon>Pseudomonadota</taxon>
        <taxon>Alphaproteobacteria</taxon>
        <taxon>Hyphomicrobiales</taxon>
        <taxon>Nitrobacteraceae</taxon>
        <taxon>Bradyrhizobium</taxon>
    </lineage>
</organism>
<evidence type="ECO:0000313" key="3">
    <source>
        <dbReference type="EMBL" id="BCE38848.1"/>
    </source>
</evidence>
<dbReference type="RefSeq" id="WP_161535439.1">
    <property type="nucleotide sequence ID" value="NZ_AP022639.1"/>
</dbReference>
<gene>
    <name evidence="5" type="ORF">XF10B_38550</name>
    <name evidence="1" type="ORF">XF1B_39710</name>
    <name evidence="2" type="ORF">XF2B_38740</name>
    <name evidence="3" type="ORF">XF3B_38790</name>
    <name evidence="4" type="ORF">XF8B_38260</name>
</gene>
<evidence type="ECO:0000313" key="5">
    <source>
        <dbReference type="EMBL" id="BCE91057.1"/>
    </source>
</evidence>
<name>A0A809YM01_9BRAD</name>
<reference evidence="2" key="3">
    <citation type="submission" date="2020-05" db="EMBL/GenBank/DDBJ databases">
        <title>Complete genome sequence of Bradyrhizobium diazoefficiens XF2 isolated from soybean nodule.</title>
        <authorList>
            <person name="Noda R."/>
            <person name="Kakizaki K."/>
            <person name="Minamisawa K."/>
        </authorList>
    </citation>
    <scope>NUCLEOTIDE SEQUENCE</scope>
    <source>
        <strain evidence="2">XF2</strain>
    </source>
</reference>
<dbReference type="EMBL" id="AP023091">
    <property type="protein sequence ID" value="BCE21290.1"/>
    <property type="molecule type" value="Genomic_DNA"/>
</dbReference>
<dbReference type="EMBL" id="AP023099">
    <property type="protein sequence ID" value="BCE91057.1"/>
    <property type="molecule type" value="Genomic_DNA"/>
</dbReference>
<reference evidence="3" key="4">
    <citation type="submission" date="2020-05" db="EMBL/GenBank/DDBJ databases">
        <title>Complete genome sequence of Bradyrhizobium diazoefficiens XF3 isolated from soybean nodule.</title>
        <authorList>
            <person name="Noda R."/>
            <person name="Kakizaki K."/>
            <person name="Minamisawa K."/>
        </authorList>
    </citation>
    <scope>NUCLEOTIDE SEQUENCE</scope>
    <source>
        <strain evidence="3">XF3</strain>
    </source>
</reference>
<dbReference type="AlphaFoldDB" id="A0A809YM01"/>
<accession>A0A809YM01</accession>
<proteinExistence type="predicted"/>
<sequence>MLIGKHAHQGGHPLCLPFEFVRIHSAHNGVSLALACQRSNIGAKIRVWPVNEWPAIEWAQHMHAIYTHIAE</sequence>
<evidence type="ECO:0000313" key="2">
    <source>
        <dbReference type="EMBL" id="BCE30105.1"/>
    </source>
</evidence>